<evidence type="ECO:0000256" key="8">
    <source>
        <dbReference type="ARBA" id="ARBA00023268"/>
    </source>
</evidence>
<dbReference type="InterPro" id="IPR029062">
    <property type="entry name" value="Class_I_gatase-like"/>
</dbReference>
<dbReference type="NCBIfam" id="TIGR00566">
    <property type="entry name" value="trpG_papA"/>
    <property type="match status" value="1"/>
</dbReference>
<proteinExistence type="evidence at transcript level"/>
<evidence type="ECO:0000256" key="2">
    <source>
        <dbReference type="ARBA" id="ARBA00012266"/>
    </source>
</evidence>
<keyword evidence="3" id="KW-0028">Amino-acid biosynthesis</keyword>
<sequence>MPSDLTVLIDNYDSFTFNVYQYLCELGCTVKVFRNDKITLDDIKEMDPRRIIISPGPGTPSEAGISKEVILRFAGEIPIFGICLGMQSMFEVYGGKIVQSDEIKHGKTSEIYHNGTDVFKNIKNAFLATRYHSLVGAPETIPDCLEVTAKTKNDIIMGVRHKEFTVSGVQFHPESITTENGKVLLQNFLDVEGGKWKE</sequence>
<evidence type="ECO:0000256" key="7">
    <source>
        <dbReference type="ARBA" id="ARBA00023239"/>
    </source>
</evidence>
<keyword evidence="8" id="KW-0511">Multifunctional enzyme</keyword>
<dbReference type="CDD" id="cd01743">
    <property type="entry name" value="GATase1_Anthranilate_Synthase"/>
    <property type="match status" value="1"/>
</dbReference>
<evidence type="ECO:0000259" key="9">
    <source>
        <dbReference type="Pfam" id="PF00117"/>
    </source>
</evidence>
<dbReference type="InterPro" id="IPR017926">
    <property type="entry name" value="GATASE"/>
</dbReference>
<dbReference type="InterPro" id="IPR006221">
    <property type="entry name" value="TrpG/PapA_dom"/>
</dbReference>
<dbReference type="EMBL" id="IACT01008753">
    <property type="protein sequence ID" value="LAC27865.1"/>
    <property type="molecule type" value="mRNA"/>
</dbReference>
<evidence type="ECO:0000313" key="11">
    <source>
        <dbReference type="EMBL" id="LAC27865.1"/>
    </source>
</evidence>
<evidence type="ECO:0000313" key="10">
    <source>
        <dbReference type="EMBL" id="LAB73553.1"/>
    </source>
</evidence>
<dbReference type="SUPFAM" id="SSF52317">
    <property type="entry name" value="Class I glutamine amidotransferase-like"/>
    <property type="match status" value="1"/>
</dbReference>
<evidence type="ECO:0000256" key="6">
    <source>
        <dbReference type="ARBA" id="ARBA00023141"/>
    </source>
</evidence>
<dbReference type="Gene3D" id="3.40.50.880">
    <property type="match status" value="1"/>
</dbReference>
<dbReference type="GO" id="GO:0005829">
    <property type="term" value="C:cytosol"/>
    <property type="evidence" value="ECO:0007669"/>
    <property type="project" value="TreeGrafter"/>
</dbReference>
<keyword evidence="7" id="KW-0456">Lyase</keyword>
<reference evidence="10" key="2">
    <citation type="journal article" date="2018" name="Biosci. Biotechnol. Biochem.">
        <title>Polysaccharide hydrolase of the hadal zone amphipods Hirondellea gigas.</title>
        <authorList>
            <person name="Kobayashi H."/>
            <person name="Nagahama T."/>
            <person name="Arai W."/>
            <person name="Sasagawa Y."/>
            <person name="Umeda M."/>
            <person name="Hayashi T."/>
            <person name="Nikaido I."/>
            <person name="Watanabe H."/>
            <person name="Oguri K."/>
            <person name="Kitazato H."/>
            <person name="Fujioka K."/>
            <person name="Kido Y."/>
            <person name="Takami H."/>
        </authorList>
    </citation>
    <scope>NUCLEOTIDE SEQUENCE</scope>
    <source>
        <tissue evidence="10">Whole body</tissue>
    </source>
</reference>
<evidence type="ECO:0000256" key="1">
    <source>
        <dbReference type="ARBA" id="ARBA00004873"/>
    </source>
</evidence>
<dbReference type="EMBL" id="IACF01007970">
    <property type="protein sequence ID" value="LAB73553.1"/>
    <property type="molecule type" value="mRNA"/>
</dbReference>
<reference evidence="11" key="1">
    <citation type="submission" date="2017-11" db="EMBL/GenBank/DDBJ databases">
        <title>The sensing device of the deep-sea amphipod.</title>
        <authorList>
            <person name="Kobayashi H."/>
            <person name="Nagahama T."/>
            <person name="Arai W."/>
            <person name="Sasagawa Y."/>
            <person name="Umeda M."/>
            <person name="Hayashi T."/>
            <person name="Nikaido I."/>
            <person name="Watanabe H."/>
            <person name="Oguri K."/>
            <person name="Kitazato H."/>
            <person name="Fujioka K."/>
            <person name="Kido Y."/>
            <person name="Takami H."/>
        </authorList>
    </citation>
    <scope>NUCLEOTIDE SEQUENCE</scope>
    <source>
        <tissue evidence="11">Whole body</tissue>
    </source>
</reference>
<dbReference type="PRINTS" id="PR00099">
    <property type="entry name" value="CPSGATASE"/>
</dbReference>
<accession>A0A2R5L1G3</accession>
<name>A0A2R5L1G3_9CRUS</name>
<keyword evidence="5" id="KW-0315">Glutamine amidotransferase</keyword>
<evidence type="ECO:0000256" key="3">
    <source>
        <dbReference type="ARBA" id="ARBA00022605"/>
    </source>
</evidence>
<dbReference type="AlphaFoldDB" id="A0A2R5L1G3"/>
<organism evidence="10">
    <name type="scientific">Hirondellea gigas</name>
    <dbReference type="NCBI Taxonomy" id="1518452"/>
    <lineage>
        <taxon>Eukaryota</taxon>
        <taxon>Metazoa</taxon>
        <taxon>Ecdysozoa</taxon>
        <taxon>Arthropoda</taxon>
        <taxon>Crustacea</taxon>
        <taxon>Multicrustacea</taxon>
        <taxon>Malacostraca</taxon>
        <taxon>Eumalacostraca</taxon>
        <taxon>Peracarida</taxon>
        <taxon>Amphipoda</taxon>
        <taxon>Amphilochidea</taxon>
        <taxon>Lysianassida</taxon>
        <taxon>Lysianassidira</taxon>
        <taxon>Lysianassoidea</taxon>
        <taxon>Lysianassidae</taxon>
        <taxon>Hirondellea</taxon>
    </lineage>
</organism>
<evidence type="ECO:0000256" key="5">
    <source>
        <dbReference type="ARBA" id="ARBA00022962"/>
    </source>
</evidence>
<evidence type="ECO:0000256" key="4">
    <source>
        <dbReference type="ARBA" id="ARBA00022822"/>
    </source>
</evidence>
<dbReference type="GO" id="GO:0004049">
    <property type="term" value="F:anthranilate synthase activity"/>
    <property type="evidence" value="ECO:0007669"/>
    <property type="project" value="UniProtKB-EC"/>
</dbReference>
<dbReference type="FunFam" id="3.40.50.880:FF:000031">
    <property type="entry name" value="Multifunctional tryptophan biosynthesis protein"/>
    <property type="match status" value="1"/>
</dbReference>
<keyword evidence="4" id="KW-0822">Tryptophan biosynthesis</keyword>
<keyword evidence="6" id="KW-0057">Aromatic amino acid biosynthesis</keyword>
<dbReference type="PRINTS" id="PR00096">
    <property type="entry name" value="GATASE"/>
</dbReference>
<feature type="domain" description="Glutamine amidotransferase" evidence="9">
    <location>
        <begin position="7"/>
        <end position="189"/>
    </location>
</feature>
<dbReference type="Pfam" id="PF00117">
    <property type="entry name" value="GATase"/>
    <property type="match status" value="1"/>
</dbReference>
<dbReference type="PRINTS" id="PR00097">
    <property type="entry name" value="ANTSNTHASEII"/>
</dbReference>
<dbReference type="InterPro" id="IPR050472">
    <property type="entry name" value="Anth_synth/Amidotransfase"/>
</dbReference>
<dbReference type="PANTHER" id="PTHR43418:SF4">
    <property type="entry name" value="MULTIFUNCTIONAL TRYPTOPHAN BIOSYNTHESIS PROTEIN"/>
    <property type="match status" value="1"/>
</dbReference>
<protein>
    <recommendedName>
        <fullName evidence="2">anthranilate synthase</fullName>
        <ecNumber evidence="2">4.1.3.27</ecNumber>
    </recommendedName>
</protein>
<dbReference type="GO" id="GO:0000162">
    <property type="term" value="P:L-tryptophan biosynthetic process"/>
    <property type="evidence" value="ECO:0007669"/>
    <property type="project" value="UniProtKB-KW"/>
</dbReference>
<dbReference type="PANTHER" id="PTHR43418">
    <property type="entry name" value="MULTIFUNCTIONAL TRYPTOPHAN BIOSYNTHESIS PROTEIN-RELATED"/>
    <property type="match status" value="1"/>
</dbReference>
<dbReference type="PROSITE" id="PS51273">
    <property type="entry name" value="GATASE_TYPE_1"/>
    <property type="match status" value="1"/>
</dbReference>
<dbReference type="EC" id="4.1.3.27" evidence="2"/>
<comment type="pathway">
    <text evidence="1">Amino-acid biosynthesis; L-tryptophan biosynthesis; L-tryptophan from chorismate: step 1/5.</text>
</comment>